<dbReference type="EMBL" id="VWRR01000016">
    <property type="protein sequence ID" value="KAF6001103.1"/>
    <property type="molecule type" value="Genomic_DNA"/>
</dbReference>
<keyword evidence="4" id="KW-0539">Nucleus</keyword>
<gene>
    <name evidence="8" type="primary">WDHD1</name>
    <name evidence="8" type="ORF">F1559_002892</name>
</gene>
<dbReference type="GO" id="GO:0043596">
    <property type="term" value="C:nuclear replication fork"/>
    <property type="evidence" value="ECO:0007669"/>
    <property type="project" value="TreeGrafter"/>
</dbReference>
<feature type="domain" description="WDHD1/CFT4 second beta-propeller" evidence="6">
    <location>
        <begin position="180"/>
        <end position="536"/>
    </location>
</feature>
<evidence type="ECO:0000313" key="8">
    <source>
        <dbReference type="EMBL" id="KAF6001103.1"/>
    </source>
</evidence>
<evidence type="ECO:0000256" key="4">
    <source>
        <dbReference type="ARBA" id="ARBA00023242"/>
    </source>
</evidence>
<dbReference type="GO" id="GO:0003682">
    <property type="term" value="F:chromatin binding"/>
    <property type="evidence" value="ECO:0007669"/>
    <property type="project" value="TreeGrafter"/>
</dbReference>
<comment type="subcellular location">
    <subcellularLocation>
        <location evidence="1">Nucleus</location>
    </subcellularLocation>
</comment>
<evidence type="ECO:0000259" key="7">
    <source>
        <dbReference type="Pfam" id="PF20946"/>
    </source>
</evidence>
<dbReference type="GO" id="GO:0006261">
    <property type="term" value="P:DNA-templated DNA replication"/>
    <property type="evidence" value="ECO:0007669"/>
    <property type="project" value="TreeGrafter"/>
</dbReference>
<reference evidence="8 9" key="1">
    <citation type="journal article" date="2020" name="J. Phycol.">
        <title>Comparative genome analysis reveals Cyanidiococcus gen. nov., a new extremophilic red algal genus sister to Cyanidioschyzon (Cyanidioschyzonaceae, Rhodophyta).</title>
        <authorList>
            <person name="Liu S.-L."/>
            <person name="Chiang Y.-R."/>
            <person name="Yoon H.S."/>
            <person name="Fu H.-Y."/>
        </authorList>
    </citation>
    <scope>NUCLEOTIDE SEQUENCE [LARGE SCALE GENOMIC DNA]</scope>
    <source>
        <strain evidence="8 9">THAL066</strain>
    </source>
</reference>
<dbReference type="Proteomes" id="UP000530660">
    <property type="component" value="Unassembled WGS sequence"/>
</dbReference>
<organism evidence="8 9">
    <name type="scientific">Cyanidiococcus yangmingshanensis</name>
    <dbReference type="NCBI Taxonomy" id="2690220"/>
    <lineage>
        <taxon>Eukaryota</taxon>
        <taxon>Rhodophyta</taxon>
        <taxon>Bangiophyceae</taxon>
        <taxon>Cyanidiales</taxon>
        <taxon>Cyanidiaceae</taxon>
        <taxon>Cyanidiococcus</taxon>
    </lineage>
</organism>
<comment type="caution">
    <text evidence="8">The sequence shown here is derived from an EMBL/GenBank/DDBJ whole genome shotgun (WGS) entry which is preliminary data.</text>
</comment>
<dbReference type="GO" id="GO:0006281">
    <property type="term" value="P:DNA repair"/>
    <property type="evidence" value="ECO:0007669"/>
    <property type="project" value="TreeGrafter"/>
</dbReference>
<name>A0A7J7IDC7_9RHOD</name>
<keyword evidence="9" id="KW-1185">Reference proteome</keyword>
<dbReference type="AlphaFoldDB" id="A0A7J7IDC7"/>
<evidence type="ECO:0000256" key="5">
    <source>
        <dbReference type="SAM" id="MobiDB-lite"/>
    </source>
</evidence>
<evidence type="ECO:0000313" key="9">
    <source>
        <dbReference type="Proteomes" id="UP000530660"/>
    </source>
</evidence>
<dbReference type="Pfam" id="PF12341">
    <property type="entry name" value="Mcl1_mid"/>
    <property type="match status" value="1"/>
</dbReference>
<sequence>MTPRKCSLQRPKLALWPVVQHQPSSTTSIVLASWVRSHCQLCKRWAFTIHERDPQSSAKGIYLQMAPKIRSVDRAAMLPSRSLTAPKDQFCRRIYYLAQVSNMGQSSSTVVASASSSVSKSASTTVDDSAMVSSMSDPECSVTEGTDEETEPLAQKSKRRRSATRTRDQRPHSYAYTAQEPFQVGSTIDLEMKRRILQWNPVGSLVSLPAGPIVATSDEPARQIELEFSDVSRRSIRFPDRYGFQYGALNTNAMFLAAKSSDNEPRRPALVYYRPHESWSPNSDWVRYLPLGEEPIALGMGKLWVAVATTAQAIRLYSFTGLVTDNFHPGLSGGILTLVANDDHLCILSRGTGPQSAGEFLLLRIHENGHVIECLANGPLPLPATEVQARPNERTLEASHLVWAGLSDSSERASQETADCSTSFSDAGLLWIYHATGHLYMLRPWTFGCYRSAAWTWSPGCHPLSGVQRGSMHLTWQLALTPDSTRAALERDADAEPIEPGETWFYPLGVRNLVLYGVVVDRGLRCPAAYPRPQVRRIPLERYPWPSAHDGQSSELEQTYLTTATALRATQSQLFDAVAFEHAITAGGYNGAIDQPVRIADLADKARQLQRKADKLLLYLIEQACEAQRDRRVMDLVSRLSSATAFKLAVQIANRLKRAILADKIAKLAEARLEALGETSTLVEQLANLDRSRRKVTQLSVDDVVEPSPEPVPCPVTSAVDTKFTAVEEAATGAAQAPEPLHLQQLEAEQVRAGPRSRTGPSVRAAAAAFTATSASTEAKTSHPSLHVAERLLPLTRTQMEPGAATGDRAPGSNPLAVLGALQK</sequence>
<evidence type="ECO:0000256" key="3">
    <source>
        <dbReference type="ARBA" id="ARBA00022737"/>
    </source>
</evidence>
<feature type="domain" description="WDHD1/CFT4 helical bundle" evidence="7">
    <location>
        <begin position="604"/>
        <end position="674"/>
    </location>
</feature>
<dbReference type="PANTHER" id="PTHR19932">
    <property type="entry name" value="WD REPEAT AND HMG-BOX DNA BINDING PROTEIN"/>
    <property type="match status" value="1"/>
</dbReference>
<dbReference type="GO" id="GO:0000278">
    <property type="term" value="P:mitotic cell cycle"/>
    <property type="evidence" value="ECO:0007669"/>
    <property type="project" value="TreeGrafter"/>
</dbReference>
<keyword evidence="3" id="KW-0677">Repeat</keyword>
<accession>A0A7J7IDC7</accession>
<evidence type="ECO:0000259" key="6">
    <source>
        <dbReference type="Pfam" id="PF12341"/>
    </source>
</evidence>
<dbReference type="InterPro" id="IPR048591">
    <property type="entry name" value="WDHD1/CFT4_hel"/>
</dbReference>
<keyword evidence="2" id="KW-0853">WD repeat</keyword>
<dbReference type="OrthoDB" id="427368at2759"/>
<feature type="region of interest" description="Disordered" evidence="5">
    <location>
        <begin position="801"/>
        <end position="824"/>
    </location>
</feature>
<feature type="compositionally biased region" description="Low complexity" evidence="5">
    <location>
        <begin position="115"/>
        <end position="137"/>
    </location>
</feature>
<proteinExistence type="predicted"/>
<dbReference type="Pfam" id="PF20946">
    <property type="entry name" value="Ctf4_C"/>
    <property type="match status" value="1"/>
</dbReference>
<dbReference type="InterPro" id="IPR022100">
    <property type="entry name" value="WDHD1/CFT4_beta-prop_2nd"/>
</dbReference>
<evidence type="ECO:0000256" key="2">
    <source>
        <dbReference type="ARBA" id="ARBA00022574"/>
    </source>
</evidence>
<dbReference type="PANTHER" id="PTHR19932:SF10">
    <property type="entry name" value="WD REPEAT AND HMG-BOX DNA-BINDING PROTEIN 1"/>
    <property type="match status" value="1"/>
</dbReference>
<protein>
    <submittedName>
        <fullName evidence="8">WD repeat and HMG-box DNA binding-domain containing protein 1</fullName>
    </submittedName>
</protein>
<feature type="region of interest" description="Disordered" evidence="5">
    <location>
        <begin position="115"/>
        <end position="178"/>
    </location>
</feature>
<evidence type="ECO:0000256" key="1">
    <source>
        <dbReference type="ARBA" id="ARBA00004123"/>
    </source>
</evidence>